<dbReference type="InterPro" id="IPR039417">
    <property type="entry name" value="Peptidase_C1A_papain-like"/>
</dbReference>
<dbReference type="Pfam" id="PF00112">
    <property type="entry name" value="Peptidase_C1"/>
    <property type="match status" value="1"/>
</dbReference>
<evidence type="ECO:0000313" key="3">
    <source>
        <dbReference type="Proteomes" id="UP000046393"/>
    </source>
</evidence>
<dbReference type="GO" id="GO:0006508">
    <property type="term" value="P:proteolysis"/>
    <property type="evidence" value="ECO:0007669"/>
    <property type="project" value="InterPro"/>
</dbReference>
<accession>A0A0N5AE22</accession>
<reference evidence="4" key="1">
    <citation type="submission" date="2017-02" db="UniProtKB">
        <authorList>
            <consortium name="WormBaseParasite"/>
        </authorList>
    </citation>
    <scope>IDENTIFICATION</scope>
</reference>
<dbReference type="InterPro" id="IPR038765">
    <property type="entry name" value="Papain-like_cys_pep_sf"/>
</dbReference>
<dbReference type="InterPro" id="IPR000668">
    <property type="entry name" value="Peptidase_C1A_C"/>
</dbReference>
<dbReference type="Proteomes" id="UP000046393">
    <property type="component" value="Unplaced"/>
</dbReference>
<organism evidence="3 4">
    <name type="scientific">Syphacia muris</name>
    <dbReference type="NCBI Taxonomy" id="451379"/>
    <lineage>
        <taxon>Eukaryota</taxon>
        <taxon>Metazoa</taxon>
        <taxon>Ecdysozoa</taxon>
        <taxon>Nematoda</taxon>
        <taxon>Chromadorea</taxon>
        <taxon>Rhabditida</taxon>
        <taxon>Spirurina</taxon>
        <taxon>Oxyuridomorpha</taxon>
        <taxon>Oxyuroidea</taxon>
        <taxon>Oxyuridae</taxon>
        <taxon>Syphacia</taxon>
    </lineage>
</organism>
<keyword evidence="3" id="KW-1185">Reference proteome</keyword>
<sequence length="140" mass="15690">MFAIQKKKSVVLSEQQLVDCDSNNEGCNILSNKFRYVKDEGVVSQAEYPYVAEEHDQCLLSEGSYKINDFKEIDGDEEVMADFVFTNGPLSLFLYKSGVFDPSAEDCQQHSVGSHAVAIVGYGTLDGKKYWLIKNSWGNK</sequence>
<evidence type="ECO:0000256" key="1">
    <source>
        <dbReference type="ARBA" id="ARBA00008455"/>
    </source>
</evidence>
<dbReference type="Gene3D" id="3.90.70.10">
    <property type="entry name" value="Cysteine proteinases"/>
    <property type="match status" value="1"/>
</dbReference>
<dbReference type="PROSITE" id="PS00639">
    <property type="entry name" value="THIOL_PROTEASE_HIS"/>
    <property type="match status" value="1"/>
</dbReference>
<protein>
    <submittedName>
        <fullName evidence="4">Pept_C1 domain-containing protein</fullName>
    </submittedName>
</protein>
<evidence type="ECO:0000259" key="2">
    <source>
        <dbReference type="SMART" id="SM00645"/>
    </source>
</evidence>
<dbReference type="InterPro" id="IPR025660">
    <property type="entry name" value="Pept_his_AS"/>
</dbReference>
<dbReference type="SUPFAM" id="SSF54001">
    <property type="entry name" value="Cysteine proteinases"/>
    <property type="match status" value="1"/>
</dbReference>
<dbReference type="STRING" id="451379.A0A0N5AE22"/>
<dbReference type="SMART" id="SM00645">
    <property type="entry name" value="Pept_C1"/>
    <property type="match status" value="1"/>
</dbReference>
<evidence type="ECO:0000313" key="4">
    <source>
        <dbReference type="WBParaSite" id="SMUV_0000245901-mRNA-1"/>
    </source>
</evidence>
<dbReference type="WBParaSite" id="SMUV_0000245901-mRNA-1">
    <property type="protein sequence ID" value="SMUV_0000245901-mRNA-1"/>
    <property type="gene ID" value="SMUV_0000245901"/>
</dbReference>
<name>A0A0N5AE22_9BILA</name>
<dbReference type="InterPro" id="IPR013128">
    <property type="entry name" value="Peptidase_C1A"/>
</dbReference>
<dbReference type="PANTHER" id="PTHR12411">
    <property type="entry name" value="CYSTEINE PROTEASE FAMILY C1-RELATED"/>
    <property type="match status" value="1"/>
</dbReference>
<dbReference type="CDD" id="cd02248">
    <property type="entry name" value="Peptidase_C1A"/>
    <property type="match status" value="1"/>
</dbReference>
<comment type="similarity">
    <text evidence="1">Belongs to the peptidase C1 family.</text>
</comment>
<dbReference type="GO" id="GO:0008234">
    <property type="term" value="F:cysteine-type peptidase activity"/>
    <property type="evidence" value="ECO:0007669"/>
    <property type="project" value="InterPro"/>
</dbReference>
<dbReference type="AlphaFoldDB" id="A0A0N5AE22"/>
<feature type="domain" description="Peptidase C1A papain C-terminal" evidence="2">
    <location>
        <begin position="1"/>
        <end position="140"/>
    </location>
</feature>
<proteinExistence type="inferred from homology"/>